<proteinExistence type="predicted"/>
<organism evidence="1 2">
    <name type="scientific">Corymbia citriodora subsp. variegata</name>
    <dbReference type="NCBI Taxonomy" id="360336"/>
    <lineage>
        <taxon>Eukaryota</taxon>
        <taxon>Viridiplantae</taxon>
        <taxon>Streptophyta</taxon>
        <taxon>Embryophyta</taxon>
        <taxon>Tracheophyta</taxon>
        <taxon>Spermatophyta</taxon>
        <taxon>Magnoliopsida</taxon>
        <taxon>eudicotyledons</taxon>
        <taxon>Gunneridae</taxon>
        <taxon>Pentapetalae</taxon>
        <taxon>rosids</taxon>
        <taxon>malvids</taxon>
        <taxon>Myrtales</taxon>
        <taxon>Myrtaceae</taxon>
        <taxon>Myrtoideae</taxon>
        <taxon>Eucalypteae</taxon>
        <taxon>Corymbia</taxon>
    </lineage>
</organism>
<name>A0A8T0D0M8_CORYI</name>
<accession>A0A8T0D0M8</accession>
<dbReference type="InterPro" id="IPR029063">
    <property type="entry name" value="SAM-dependent_MTases_sf"/>
</dbReference>
<evidence type="ECO:0000313" key="2">
    <source>
        <dbReference type="Proteomes" id="UP000806378"/>
    </source>
</evidence>
<reference evidence="1" key="1">
    <citation type="submission" date="2020-05" db="EMBL/GenBank/DDBJ databases">
        <title>WGS assembly of Corymbia citriodora subspecies variegata.</title>
        <authorList>
            <person name="Barry K."/>
            <person name="Hundley H."/>
            <person name="Shu S."/>
            <person name="Jenkins J."/>
            <person name="Grimwood J."/>
            <person name="Baten A."/>
        </authorList>
    </citation>
    <scope>NUCLEOTIDE SEQUENCE</scope>
    <source>
        <strain evidence="1">CV2-018</strain>
    </source>
</reference>
<dbReference type="EMBL" id="MU089519">
    <property type="protein sequence ID" value="KAF7852156.1"/>
    <property type="molecule type" value="Genomic_DNA"/>
</dbReference>
<dbReference type="AlphaFoldDB" id="A0A8T0D0M8"/>
<dbReference type="PANTHER" id="PTHR44575:SF8">
    <property type="entry name" value="METHYLTRANSFERASE TYPE 11 DOMAIN-CONTAINING PROTEIN"/>
    <property type="match status" value="1"/>
</dbReference>
<dbReference type="OrthoDB" id="10027013at2759"/>
<dbReference type="Gene3D" id="3.40.50.150">
    <property type="entry name" value="Vaccinia Virus protein VP39"/>
    <property type="match status" value="1"/>
</dbReference>
<protein>
    <submittedName>
        <fullName evidence="1">Uncharacterized protein</fullName>
    </submittedName>
</protein>
<dbReference type="PANTHER" id="PTHR44575">
    <property type="entry name" value="OS01G0589200 PROTEIN"/>
    <property type="match status" value="1"/>
</dbReference>
<dbReference type="Proteomes" id="UP000806378">
    <property type="component" value="Unassembled WGS sequence"/>
</dbReference>
<evidence type="ECO:0000313" key="1">
    <source>
        <dbReference type="EMBL" id="KAF7852156.1"/>
    </source>
</evidence>
<comment type="caution">
    <text evidence="1">The sequence shown here is derived from an EMBL/GenBank/DDBJ whole genome shotgun (WGS) entry which is preliminary data.</text>
</comment>
<keyword evidence="2" id="KW-1185">Reference proteome</keyword>
<dbReference type="Gramene" id="rna-gnl|WGS:JABURB|Cocit.L0546.1">
    <property type="protein sequence ID" value="cds-KAF7852156.1"/>
    <property type="gene ID" value="gene-BT93_L0546"/>
</dbReference>
<sequence>MITVATAIHWFNIPTPLPNRSSASPEGVIAVWTYKDMMGVNPEVEQVSRRLHEICRPYWKPGVQYAFEEYRNLPFPFESVGLGCEGQTVEPEMPKEMSLETFLGVQRTSSGGQAEWLGPVD</sequence>
<gene>
    <name evidence="1" type="ORF">BT93_L0546</name>
</gene>